<dbReference type="GeneID" id="73345591"/>
<dbReference type="RefSeq" id="XP_049147726.1">
    <property type="nucleotide sequence ID" value="XM_049290581.1"/>
</dbReference>
<evidence type="ECO:0000256" key="1">
    <source>
        <dbReference type="SAM" id="MobiDB-lite"/>
    </source>
</evidence>
<gene>
    <name evidence="2" type="ORF">CLUP02_11614</name>
</gene>
<accession>A0A9Q8SYU7</accession>
<keyword evidence="3" id="KW-1185">Reference proteome</keyword>
<proteinExistence type="predicted"/>
<dbReference type="Proteomes" id="UP000830671">
    <property type="component" value="Chromosome 6"/>
</dbReference>
<dbReference type="AlphaFoldDB" id="A0A9Q8SYU7"/>
<protein>
    <submittedName>
        <fullName evidence="2">Uncharacterized protein</fullName>
    </submittedName>
</protein>
<sequence length="494" mass="54442">MRPQSKRHVPLTSTAAAMHPISHAPVYPDENHPFGAQRLVDCSTVRHIMPLLSRRQPQTSRLAYAPLSRHGKRNIIYDRISPPISFEATPRPWARSTGQPDLGHSVSSRSNKEHLNPSPMFQDHPFDTLSGFCQCSEVKLRIEDSSTSNAPPLALGRSGKAPNAPVRLGDGAAWPHSILLLGAARPCSSAIALGKHTSGTGFLAQSGFQMVTFAHGPIAEVQSHAGRDDVQQSILTLEGIFGTPVRAVAFYAGHPIPWLAQPQVHMANSTSISIPDFEIDECGGYMVIIANAWAACKGKTRVAQHSTTMTHRQYSTHPIVDLHCIHGKTAAKGKQPDLISRLVRLQIIAMTCFPPLPLSRLPTKFRDYAPISVRMDGVGLRSVWVEAIREREWDSRLAWIYSNLFVVVILQLNYLWPTPVARDDDANMEYCTEKQKSALDIIEEIGKSKKEFTTGVATSLGAHAGIRTRVLVCAKPVVDQFDLTRRPRRAPAGW</sequence>
<dbReference type="KEGG" id="clup:CLUP02_11614"/>
<dbReference type="EMBL" id="CP019478">
    <property type="protein sequence ID" value="UQC86114.1"/>
    <property type="molecule type" value="Genomic_DNA"/>
</dbReference>
<name>A0A9Q8SYU7_9PEZI</name>
<organism evidence="2 3">
    <name type="scientific">Colletotrichum lupini</name>
    <dbReference type="NCBI Taxonomy" id="145971"/>
    <lineage>
        <taxon>Eukaryota</taxon>
        <taxon>Fungi</taxon>
        <taxon>Dikarya</taxon>
        <taxon>Ascomycota</taxon>
        <taxon>Pezizomycotina</taxon>
        <taxon>Sordariomycetes</taxon>
        <taxon>Hypocreomycetidae</taxon>
        <taxon>Glomerellales</taxon>
        <taxon>Glomerellaceae</taxon>
        <taxon>Colletotrichum</taxon>
        <taxon>Colletotrichum acutatum species complex</taxon>
    </lineage>
</organism>
<evidence type="ECO:0000313" key="3">
    <source>
        <dbReference type="Proteomes" id="UP000830671"/>
    </source>
</evidence>
<reference evidence="2" key="1">
    <citation type="journal article" date="2021" name="Mol. Plant Microbe Interact.">
        <title>Complete Genome Sequence of the Plant-Pathogenic Fungus Colletotrichum lupini.</title>
        <authorList>
            <person name="Baroncelli R."/>
            <person name="Pensec F."/>
            <person name="Da Lio D."/>
            <person name="Boufleur T."/>
            <person name="Vicente I."/>
            <person name="Sarrocco S."/>
            <person name="Picot A."/>
            <person name="Baraldi E."/>
            <person name="Sukno S."/>
            <person name="Thon M."/>
            <person name="Le Floch G."/>
        </authorList>
    </citation>
    <scope>NUCLEOTIDE SEQUENCE</scope>
    <source>
        <strain evidence="2">IMI 504893</strain>
    </source>
</reference>
<feature type="region of interest" description="Disordered" evidence="1">
    <location>
        <begin position="87"/>
        <end position="121"/>
    </location>
</feature>
<evidence type="ECO:0000313" key="2">
    <source>
        <dbReference type="EMBL" id="UQC86114.1"/>
    </source>
</evidence>